<gene>
    <name evidence="1" type="ORF">CPT_Parlo_020</name>
</gene>
<dbReference type="EMBL" id="MK618715">
    <property type="protein sequence ID" value="QBQ72169.1"/>
    <property type="molecule type" value="Genomic_DNA"/>
</dbReference>
<evidence type="ECO:0000313" key="2">
    <source>
        <dbReference type="Proteomes" id="UP000307326"/>
    </source>
</evidence>
<dbReference type="Proteomes" id="UP000307326">
    <property type="component" value="Segment"/>
</dbReference>
<proteinExistence type="predicted"/>
<keyword evidence="2" id="KW-1185">Reference proteome</keyword>
<evidence type="ECO:0000313" key="1">
    <source>
        <dbReference type="EMBL" id="QBQ72169.1"/>
    </source>
</evidence>
<protein>
    <submittedName>
        <fullName evidence="1">Uncharacterized protein</fullName>
    </submittedName>
</protein>
<accession>A0A482MG43</accession>
<reference evidence="2" key="1">
    <citation type="submission" date="2019-03" db="EMBL/GenBank/DDBJ databases">
        <authorList>
            <person name="Bockoven R."/>
            <person name="Gutierrez J."/>
            <person name="Newkirk H."/>
            <person name="Liu M."/>
            <person name="Ramsey J."/>
            <person name="Cahill J."/>
        </authorList>
    </citation>
    <scope>NUCLEOTIDE SEQUENCE [LARGE SCALE GENOMIC DNA]</scope>
</reference>
<organism evidence="1 2">
    <name type="scientific">Serratia phage Parlo</name>
    <dbReference type="NCBI Taxonomy" id="2557554"/>
    <lineage>
        <taxon>Viruses</taxon>
        <taxon>Duplodnaviria</taxon>
        <taxon>Heunggongvirae</taxon>
        <taxon>Uroviricota</taxon>
        <taxon>Caudoviricetes</taxon>
        <taxon>Parlovirus</taxon>
        <taxon>Parlovirus parlo</taxon>
    </lineage>
</organism>
<sequence>MEFRKAFTEAAQNAILVKLNNGTWEDLPWLAKHVKDVISDGVAAMLVTTDGASPLTLADLAQADDLTMTTRSQFVDYHGKEVPVDAEATSGKTIQAAVGKGPVVEIPVTFEDVVDKYGIPNHFMSDDFSWQAGYPFKIMVTLRDKSKGAGYCVHYKERPSYEEFDRHFALTRQRTHNVFIRQADGSKSWDITDDMLTRPAPEETFTATDEWPEGKTHRIKFHDQRTGQLNYVYFDYQPTGIILKKYHSLKGFAVVQSRPEGV</sequence>
<name>A0A482MG43_9CAUD</name>